<sequence>MSVSISNLLPEYNQINVSNINRSQPNQIRFDQKKTTRSAFKNYNNSTQPSLKILDESKIVLRTNKEQLAVHGLCLLKLNNDRQISKISLELSNGRFKTINRKRVHDSNDKEYVDAGKIMRVDISTNNKTRKRLIKSNKMSRKYFATPSTYPKHLL</sequence>
<protein>
    <submittedName>
        <fullName evidence="1">Uncharacterized protein</fullName>
    </submittedName>
</protein>
<accession>A0ABQ8Z494</accession>
<evidence type="ECO:0000313" key="2">
    <source>
        <dbReference type="Proteomes" id="UP001150062"/>
    </source>
</evidence>
<keyword evidence="2" id="KW-1185">Reference proteome</keyword>
<name>A0ABQ8Z494_9EUKA</name>
<dbReference type="EMBL" id="JAOAOG010000056">
    <property type="protein sequence ID" value="KAJ6251547.1"/>
    <property type="molecule type" value="Genomic_DNA"/>
</dbReference>
<organism evidence="1 2">
    <name type="scientific">Anaeramoeba flamelloides</name>
    <dbReference type="NCBI Taxonomy" id="1746091"/>
    <lineage>
        <taxon>Eukaryota</taxon>
        <taxon>Metamonada</taxon>
        <taxon>Anaeramoebidae</taxon>
        <taxon>Anaeramoeba</taxon>
    </lineage>
</organism>
<gene>
    <name evidence="1" type="ORF">M0813_14902</name>
</gene>
<evidence type="ECO:0000313" key="1">
    <source>
        <dbReference type="EMBL" id="KAJ6251547.1"/>
    </source>
</evidence>
<dbReference type="Proteomes" id="UP001150062">
    <property type="component" value="Unassembled WGS sequence"/>
</dbReference>
<proteinExistence type="predicted"/>
<comment type="caution">
    <text evidence="1">The sequence shown here is derived from an EMBL/GenBank/DDBJ whole genome shotgun (WGS) entry which is preliminary data.</text>
</comment>
<reference evidence="1" key="1">
    <citation type="submission" date="2022-08" db="EMBL/GenBank/DDBJ databases">
        <title>Novel sulfate-reducing endosymbionts in the free-living metamonad Anaeramoeba.</title>
        <authorList>
            <person name="Jerlstrom-Hultqvist J."/>
            <person name="Cepicka I."/>
            <person name="Gallot-Lavallee L."/>
            <person name="Salas-Leiva D."/>
            <person name="Curtis B.A."/>
            <person name="Zahonova K."/>
            <person name="Pipaliya S."/>
            <person name="Dacks J."/>
            <person name="Roger A.J."/>
        </authorList>
    </citation>
    <scope>NUCLEOTIDE SEQUENCE</scope>
    <source>
        <strain evidence="1">Schooner1</strain>
    </source>
</reference>